<evidence type="ECO:0000256" key="2">
    <source>
        <dbReference type="ARBA" id="ARBA00022801"/>
    </source>
</evidence>
<keyword evidence="3 6" id="KW-0326">Glycosidase</keyword>
<accession>A0A4P7W2S4</accession>
<dbReference type="Proteomes" id="UP000297149">
    <property type="component" value="Chromosome"/>
</dbReference>
<dbReference type="RefSeq" id="WP_123615171.1">
    <property type="nucleotide sequence ID" value="NZ_CP039396.1"/>
</dbReference>
<dbReference type="InterPro" id="IPR051795">
    <property type="entry name" value="Glycosyl_Hydrlase_43"/>
</dbReference>
<dbReference type="InterPro" id="IPR006710">
    <property type="entry name" value="Glyco_hydro_43"/>
</dbReference>
<feature type="site" description="Important for catalytic activity, responsible for pKa modulation of the active site Glu and correct orientation of both the proton donor and substrate" evidence="5">
    <location>
        <position position="172"/>
    </location>
</feature>
<dbReference type="Gene3D" id="2.60.120.200">
    <property type="match status" value="1"/>
</dbReference>
<dbReference type="InterPro" id="IPR013320">
    <property type="entry name" value="ConA-like_dom_sf"/>
</dbReference>
<organism evidence="9 10">
    <name type="scientific">Duncaniella dubosii</name>
    <dbReference type="NCBI Taxonomy" id="2518971"/>
    <lineage>
        <taxon>Bacteria</taxon>
        <taxon>Pseudomonadati</taxon>
        <taxon>Bacteroidota</taxon>
        <taxon>Bacteroidia</taxon>
        <taxon>Bacteroidales</taxon>
        <taxon>Muribaculaceae</taxon>
        <taxon>Duncaniella</taxon>
    </lineage>
</organism>
<dbReference type="SUPFAM" id="SSF49899">
    <property type="entry name" value="Concanavalin A-like lectins/glucanases"/>
    <property type="match status" value="1"/>
</dbReference>
<keyword evidence="7" id="KW-0732">Signal</keyword>
<keyword evidence="10" id="KW-1185">Reference proteome</keyword>
<dbReference type="PANTHER" id="PTHR42812:SF12">
    <property type="entry name" value="BETA-XYLOSIDASE-RELATED"/>
    <property type="match status" value="1"/>
</dbReference>
<dbReference type="PANTHER" id="PTHR42812">
    <property type="entry name" value="BETA-XYLOSIDASE"/>
    <property type="match status" value="1"/>
</dbReference>
<keyword evidence="2 6" id="KW-0378">Hydrolase</keyword>
<name>A0A4P7W2S4_9BACT</name>
<evidence type="ECO:0000313" key="10">
    <source>
        <dbReference type="Proteomes" id="UP000297149"/>
    </source>
</evidence>
<comment type="similarity">
    <text evidence="1 6">Belongs to the glycosyl hydrolase 43 family.</text>
</comment>
<reference evidence="10" key="1">
    <citation type="submission" date="2019-02" db="EMBL/GenBank/DDBJ databases">
        <title>Isolation and identification of novel species under the genus Muribaculum.</title>
        <authorList>
            <person name="Miyake S."/>
            <person name="Ding Y."/>
            <person name="Low A."/>
            <person name="Soh M."/>
            <person name="Seedorf H."/>
        </authorList>
    </citation>
    <scope>NUCLEOTIDE SEQUENCE [LARGE SCALE GENOMIC DNA]</scope>
    <source>
        <strain evidence="10">H5</strain>
    </source>
</reference>
<evidence type="ECO:0000259" key="8">
    <source>
        <dbReference type="Pfam" id="PF17851"/>
    </source>
</evidence>
<dbReference type="SUPFAM" id="SSF75005">
    <property type="entry name" value="Arabinanase/levansucrase/invertase"/>
    <property type="match status" value="1"/>
</dbReference>
<dbReference type="GO" id="GO:0005975">
    <property type="term" value="P:carbohydrate metabolic process"/>
    <property type="evidence" value="ECO:0007669"/>
    <property type="project" value="InterPro"/>
</dbReference>
<dbReference type="Gene3D" id="2.115.10.20">
    <property type="entry name" value="Glycosyl hydrolase domain, family 43"/>
    <property type="match status" value="1"/>
</dbReference>
<dbReference type="AlphaFoldDB" id="A0A4P7W2S4"/>
<feature type="signal peptide" evidence="7">
    <location>
        <begin position="1"/>
        <end position="17"/>
    </location>
</feature>
<dbReference type="EMBL" id="CP039396">
    <property type="protein sequence ID" value="QCD42244.1"/>
    <property type="molecule type" value="Genomic_DNA"/>
</dbReference>
<evidence type="ECO:0000256" key="6">
    <source>
        <dbReference type="RuleBase" id="RU361187"/>
    </source>
</evidence>
<feature type="domain" description="Beta-xylosidase C-terminal Concanavalin A-like" evidence="8">
    <location>
        <begin position="379"/>
        <end position="549"/>
    </location>
</feature>
<dbReference type="CDD" id="cd18617">
    <property type="entry name" value="GH43_XynB-like"/>
    <property type="match status" value="1"/>
</dbReference>
<evidence type="ECO:0000256" key="1">
    <source>
        <dbReference type="ARBA" id="ARBA00009865"/>
    </source>
</evidence>
<dbReference type="Pfam" id="PF04616">
    <property type="entry name" value="Glyco_hydro_43"/>
    <property type="match status" value="1"/>
</dbReference>
<protein>
    <submittedName>
        <fullName evidence="9">Glycoside hydrolase family 43 protein</fullName>
    </submittedName>
</protein>
<feature type="active site" description="Proton acceptor" evidence="4">
    <location>
        <position position="59"/>
    </location>
</feature>
<dbReference type="Pfam" id="PF17851">
    <property type="entry name" value="GH43_C2"/>
    <property type="match status" value="1"/>
</dbReference>
<dbReference type="KEGG" id="ddb:E7747_08110"/>
<evidence type="ECO:0000256" key="3">
    <source>
        <dbReference type="ARBA" id="ARBA00023295"/>
    </source>
</evidence>
<evidence type="ECO:0000256" key="5">
    <source>
        <dbReference type="PIRSR" id="PIRSR606710-2"/>
    </source>
</evidence>
<evidence type="ECO:0000313" key="9">
    <source>
        <dbReference type="EMBL" id="QCD42244.1"/>
    </source>
</evidence>
<feature type="active site" description="Proton donor" evidence="4">
    <location>
        <position position="237"/>
    </location>
</feature>
<dbReference type="InterPro" id="IPR023296">
    <property type="entry name" value="Glyco_hydro_beta-prop_sf"/>
</dbReference>
<evidence type="ECO:0000256" key="4">
    <source>
        <dbReference type="PIRSR" id="PIRSR606710-1"/>
    </source>
</evidence>
<dbReference type="GO" id="GO:0004553">
    <property type="term" value="F:hydrolase activity, hydrolyzing O-glycosyl compounds"/>
    <property type="evidence" value="ECO:0007669"/>
    <property type="project" value="InterPro"/>
</dbReference>
<feature type="chain" id="PRO_5020386955" evidence="7">
    <location>
        <begin position="18"/>
        <end position="551"/>
    </location>
</feature>
<proteinExistence type="inferred from homology"/>
<evidence type="ECO:0000256" key="7">
    <source>
        <dbReference type="SAM" id="SignalP"/>
    </source>
</evidence>
<gene>
    <name evidence="9" type="ORF">E7747_08110</name>
</gene>
<dbReference type="InterPro" id="IPR041542">
    <property type="entry name" value="GH43_C2"/>
</dbReference>
<sequence>MKNIAAALLLFSMAFNATSQTKARFERFDYSGRDEYYNPSKLPADGGYFNPVISGWASDPSVAKKGNDYWLVTSTFGYFPGVPVYHSTDLVTWTQAGNVLSRPSQLPWLEGQSLGKGGIYAPAISYNPQNDTFYVITTCVTKKGSINFYVTAKDPRGPWSEPVVLEDVDGIDPSFFFDDNGKAYIVHKAEEHSPVKWSNNRALAIIEFDTKTGKTIGEPRKFREEGVGPEEQLERNEGAHIYKIDGNYYLLAAEGGTSWCHSEVCYKADNVWGPYRRWSRNPMLTQRLQKPNRTTPVTCTGHADIFQDNDGKWWAVFLGCRPWMNGSEQLGRETFMLPVRWSRDGFPYITQNLDTVASTVKHPGIGTQQAVNSGNFNWSDDFSSVTLRPEWMSLWGSPAEQAVTGNGLTLTCSPIDSRSGKTPAYIGRRIQHHDFEASTTVTIPGNATANDAAGILIVKTEQRQIFFAVSPGHIRLMQPGGKILSETNADTAGKPVGLKVICKDGKYTFDFRIADGQIHTLASGISASFTSSSAGGFTGTTIGLFATSADF</sequence>